<proteinExistence type="predicted"/>
<dbReference type="GeneID" id="95063134"/>
<dbReference type="EMBL" id="CP108135">
    <property type="protein sequence ID" value="WTP68534.1"/>
    <property type="molecule type" value="Genomic_DNA"/>
</dbReference>
<accession>A0ABZ1KAZ3</accession>
<protein>
    <submittedName>
        <fullName evidence="1">Uncharacterized protein</fullName>
    </submittedName>
</protein>
<sequence>METLYRLSYWGLLPCGNEIKHTPNEGVLKTNVTRCLSPVPSGLLQVSSKLLECHSPAHTKSAEVPAAGSSGQ</sequence>
<name>A0ABZ1KAZ3_9ACTN</name>
<organism evidence="1 2">
    <name type="scientific">[Kitasatospora] papulosa</name>
    <dbReference type="NCBI Taxonomy" id="1464011"/>
    <lineage>
        <taxon>Bacteria</taxon>
        <taxon>Bacillati</taxon>
        <taxon>Actinomycetota</taxon>
        <taxon>Actinomycetes</taxon>
        <taxon>Kitasatosporales</taxon>
        <taxon>Streptomycetaceae</taxon>
        <taxon>Streptomyces</taxon>
    </lineage>
</organism>
<evidence type="ECO:0000313" key="1">
    <source>
        <dbReference type="EMBL" id="WTP68534.1"/>
    </source>
</evidence>
<dbReference type="Proteomes" id="UP001622496">
    <property type="component" value="Chromosome"/>
</dbReference>
<dbReference type="RefSeq" id="WP_078468458.1">
    <property type="nucleotide sequence ID" value="NZ_CP108135.1"/>
</dbReference>
<evidence type="ECO:0000313" key="2">
    <source>
        <dbReference type="Proteomes" id="UP001622496"/>
    </source>
</evidence>
<reference evidence="1 2" key="1">
    <citation type="submission" date="2022-10" db="EMBL/GenBank/DDBJ databases">
        <title>The complete genomes of actinobacterial strains from the NBC collection.</title>
        <authorList>
            <person name="Joergensen T.S."/>
            <person name="Alvarez Arevalo M."/>
            <person name="Sterndorff E.B."/>
            <person name="Faurdal D."/>
            <person name="Vuksanovic O."/>
            <person name="Mourched A.-S."/>
            <person name="Charusanti P."/>
            <person name="Shaw S."/>
            <person name="Blin K."/>
            <person name="Weber T."/>
        </authorList>
    </citation>
    <scope>NUCLEOTIDE SEQUENCE [LARGE SCALE GENOMIC DNA]</scope>
    <source>
        <strain evidence="1 2">NBC_00185</strain>
    </source>
</reference>
<gene>
    <name evidence="1" type="ORF">OG560_25160</name>
</gene>
<keyword evidence="2" id="KW-1185">Reference proteome</keyword>